<name>A0AAD4IH92_9PLEO</name>
<feature type="region of interest" description="Disordered" evidence="1">
    <location>
        <begin position="1"/>
        <end position="131"/>
    </location>
</feature>
<dbReference type="EMBL" id="JAANER010000002">
    <property type="protein sequence ID" value="KAG9194450.1"/>
    <property type="molecule type" value="Genomic_DNA"/>
</dbReference>
<comment type="caution">
    <text evidence="2">The sequence shown here is derived from an EMBL/GenBank/DDBJ whole genome shotgun (WGS) entry which is preliminary data.</text>
</comment>
<organism evidence="2 3">
    <name type="scientific">Alternaria panax</name>
    <dbReference type="NCBI Taxonomy" id="48097"/>
    <lineage>
        <taxon>Eukaryota</taxon>
        <taxon>Fungi</taxon>
        <taxon>Dikarya</taxon>
        <taxon>Ascomycota</taxon>
        <taxon>Pezizomycotina</taxon>
        <taxon>Dothideomycetes</taxon>
        <taxon>Pleosporomycetidae</taxon>
        <taxon>Pleosporales</taxon>
        <taxon>Pleosporineae</taxon>
        <taxon>Pleosporaceae</taxon>
        <taxon>Alternaria</taxon>
        <taxon>Alternaria sect. Panax</taxon>
    </lineage>
</organism>
<accession>A0AAD4IH92</accession>
<evidence type="ECO:0000256" key="1">
    <source>
        <dbReference type="SAM" id="MobiDB-lite"/>
    </source>
</evidence>
<evidence type="ECO:0000313" key="3">
    <source>
        <dbReference type="Proteomes" id="UP001199106"/>
    </source>
</evidence>
<evidence type="ECO:0000313" key="2">
    <source>
        <dbReference type="EMBL" id="KAG9194450.1"/>
    </source>
</evidence>
<keyword evidence="3" id="KW-1185">Reference proteome</keyword>
<protein>
    <submittedName>
        <fullName evidence="2">Uncharacterized protein</fullName>
    </submittedName>
</protein>
<gene>
    <name evidence="2" type="ORF">G6011_04485</name>
</gene>
<reference evidence="2" key="1">
    <citation type="submission" date="2021-07" db="EMBL/GenBank/DDBJ databases">
        <title>Genome Resource of American Ginseng Black Spot Pathogen Alternaria panax.</title>
        <authorList>
            <person name="Qiu C."/>
            <person name="Wang W."/>
            <person name="Liu Z."/>
        </authorList>
    </citation>
    <scope>NUCLEOTIDE SEQUENCE</scope>
    <source>
        <strain evidence="2">BNCC115425</strain>
    </source>
</reference>
<dbReference type="Proteomes" id="UP001199106">
    <property type="component" value="Unassembled WGS sequence"/>
</dbReference>
<proteinExistence type="predicted"/>
<dbReference type="AlphaFoldDB" id="A0AAD4IH92"/>
<sequence length="219" mass="24774">MPDHNHYVEPIIAGGRRSQSFLRSPPYPLHDQDPNGQLASTMHGNSSGIIRQPTAEDFLRPDHPLPAPPPKGYDLDQDLPVIKPDSYLPENFHNEHEPQQANSQHQQSSVAGPKRYSTTANPLAHSRLRTRPNYRRSQSELIPSSCVPVLSLDPTMSEHHSTLERVPTIGVDMYQPALGGLQMVSGVQRSSSKRDCVRRWLSDLNPFHKERKFGRQRRD</sequence>
<feature type="compositionally biased region" description="Polar residues" evidence="1">
    <location>
        <begin position="99"/>
        <end position="121"/>
    </location>
</feature>
<feature type="compositionally biased region" description="Polar residues" evidence="1">
    <location>
        <begin position="34"/>
        <end position="49"/>
    </location>
</feature>